<feature type="domain" description="Fibronectin type-III" evidence="4">
    <location>
        <begin position="166"/>
        <end position="260"/>
    </location>
</feature>
<keyword evidence="1" id="KW-0677">Repeat</keyword>
<dbReference type="OrthoDB" id="504170at2759"/>
<dbReference type="CDD" id="cd00063">
    <property type="entry name" value="FN3"/>
    <property type="match status" value="5"/>
</dbReference>
<dbReference type="InterPro" id="IPR013783">
    <property type="entry name" value="Ig-like_fold"/>
</dbReference>
<dbReference type="PRINTS" id="PR00014">
    <property type="entry name" value="FNTYPEIII"/>
</dbReference>
<evidence type="ECO:0000256" key="1">
    <source>
        <dbReference type="ARBA" id="ARBA00022737"/>
    </source>
</evidence>
<feature type="region of interest" description="Disordered" evidence="3">
    <location>
        <begin position="514"/>
        <end position="541"/>
    </location>
</feature>
<evidence type="ECO:0000313" key="5">
    <source>
        <dbReference type="Ensembl" id="ENSNNAP00000000040.1"/>
    </source>
</evidence>
<dbReference type="OMA" id="IDDEWII"/>
<protein>
    <recommendedName>
        <fullName evidence="4">Fibronectin type-III domain-containing protein</fullName>
    </recommendedName>
</protein>
<reference evidence="5" key="2">
    <citation type="submission" date="2025-09" db="UniProtKB">
        <authorList>
            <consortium name="Ensembl"/>
        </authorList>
    </citation>
    <scope>IDENTIFICATION</scope>
</reference>
<proteinExistence type="predicted"/>
<dbReference type="Pfam" id="PF07679">
    <property type="entry name" value="I-set"/>
    <property type="match status" value="1"/>
</dbReference>
<dbReference type="GeneTree" id="ENSGT01110000267173"/>
<evidence type="ECO:0000256" key="3">
    <source>
        <dbReference type="SAM" id="MobiDB-lite"/>
    </source>
</evidence>
<dbReference type="InterPro" id="IPR036116">
    <property type="entry name" value="FN3_sf"/>
</dbReference>
<sequence>MLYFICFIEKPGAPVKLKVVDTTKTSITLSWTKPAYDGGSAITSYAIEKREGDEEEWSVVSARGEVRTTEYVISQLQPGLNYYFRVAAINYAGQGEPIEMTEPVQGDKNLSVDERYTIQNTESSTLLSIPQVTRNDTGKYILTIENGVGKAKTSFVNVKVLDTPSACQRLHLKNVSRGTVTLVWEPPLINGGSEVTNYVIEKRDATKRAWSSVTAKCSNTSFKITDLSEKIPYFFRVLAENENGLGEPCETLEPVKAAEVPGPVRDLTMKDSTKTSVILQWTKPEFDGGSIISEYVIEKRLKDETEWSYAGISKACEFEVEKLKELSVMDFKVSAKNEKGRSDGVTIGMVLSWNPPEDDGGGEITGYSVEKRETSQTNWKMICSSVARATFKVPNLVKDIEYQFRIRAENRYGVSPPLNSVEVIAKHQFKPPGSPGKPVVYNITADGMTISWDAPLYDGGAEITGYHVEKKERNSILWQKVNISSISSREYRITGLMDGLDYQFRVYAENSVGMSPARKSSCSSTGDSGVRLQGNGPSLRR</sequence>
<dbReference type="Ensembl" id="ENSNNAT00000000046.1">
    <property type="protein sequence ID" value="ENSNNAP00000000040.1"/>
    <property type="gene ID" value="ENSNNAG00000000027.1"/>
</dbReference>
<keyword evidence="2" id="KW-0393">Immunoglobulin domain</keyword>
<organism evidence="5 6">
    <name type="scientific">Naja naja</name>
    <name type="common">Indian cobra</name>
    <dbReference type="NCBI Taxonomy" id="35670"/>
    <lineage>
        <taxon>Eukaryota</taxon>
        <taxon>Metazoa</taxon>
        <taxon>Chordata</taxon>
        <taxon>Craniata</taxon>
        <taxon>Vertebrata</taxon>
        <taxon>Euteleostomi</taxon>
        <taxon>Lepidosauria</taxon>
        <taxon>Squamata</taxon>
        <taxon>Bifurcata</taxon>
        <taxon>Unidentata</taxon>
        <taxon>Episquamata</taxon>
        <taxon>Toxicofera</taxon>
        <taxon>Serpentes</taxon>
        <taxon>Colubroidea</taxon>
        <taxon>Elapidae</taxon>
        <taxon>Elapinae</taxon>
        <taxon>Naja</taxon>
    </lineage>
</organism>
<dbReference type="FunFam" id="2.60.40.10:FF:000003">
    <property type="entry name" value="Titin isoform E"/>
    <property type="match status" value="2"/>
</dbReference>
<feature type="compositionally biased region" description="Polar residues" evidence="3">
    <location>
        <begin position="518"/>
        <end position="527"/>
    </location>
</feature>
<dbReference type="FunFam" id="2.60.40.10:FF:000135">
    <property type="entry name" value="Titin a"/>
    <property type="match status" value="1"/>
</dbReference>
<dbReference type="SUPFAM" id="SSF48726">
    <property type="entry name" value="Immunoglobulin"/>
    <property type="match status" value="1"/>
</dbReference>
<feature type="domain" description="Fibronectin type-III" evidence="4">
    <location>
        <begin position="434"/>
        <end position="528"/>
    </location>
</feature>
<dbReference type="FunFam" id="2.60.40.10:FF:000034">
    <property type="entry name" value="Titin isoform A"/>
    <property type="match status" value="1"/>
</dbReference>
<reference evidence="5" key="1">
    <citation type="submission" date="2025-08" db="UniProtKB">
        <authorList>
            <consortium name="Ensembl"/>
        </authorList>
    </citation>
    <scope>IDENTIFICATION</scope>
</reference>
<dbReference type="Gene3D" id="2.60.40.10">
    <property type="entry name" value="Immunoglobulins"/>
    <property type="match status" value="6"/>
</dbReference>
<accession>A0A8C6VBB5</accession>
<dbReference type="Pfam" id="PF00041">
    <property type="entry name" value="fn3"/>
    <property type="match status" value="5"/>
</dbReference>
<evidence type="ECO:0000313" key="6">
    <source>
        <dbReference type="Proteomes" id="UP000694559"/>
    </source>
</evidence>
<dbReference type="Proteomes" id="UP000694559">
    <property type="component" value="Unplaced"/>
</dbReference>
<feature type="domain" description="Fibronectin type-III" evidence="4">
    <location>
        <begin position="327"/>
        <end position="428"/>
    </location>
</feature>
<dbReference type="PROSITE" id="PS50853">
    <property type="entry name" value="FN3"/>
    <property type="match status" value="4"/>
</dbReference>
<dbReference type="InterPro" id="IPR013098">
    <property type="entry name" value="Ig_I-set"/>
</dbReference>
<dbReference type="AlphaFoldDB" id="A0A8C6VBB5"/>
<dbReference type="PANTHER" id="PTHR14340:SF13">
    <property type="entry name" value="TITIN"/>
    <property type="match status" value="1"/>
</dbReference>
<evidence type="ECO:0000256" key="2">
    <source>
        <dbReference type="ARBA" id="ARBA00023319"/>
    </source>
</evidence>
<dbReference type="PANTHER" id="PTHR14340">
    <property type="entry name" value="MICROFIBRIL-ASSOCIATED GLYCOPROTEIN 3"/>
    <property type="match status" value="1"/>
</dbReference>
<feature type="domain" description="Fibronectin type-III" evidence="4">
    <location>
        <begin position="13"/>
        <end position="109"/>
    </location>
</feature>
<keyword evidence="6" id="KW-1185">Reference proteome</keyword>
<dbReference type="SUPFAM" id="SSF49265">
    <property type="entry name" value="Fibronectin type III"/>
    <property type="match status" value="3"/>
</dbReference>
<dbReference type="InterPro" id="IPR036179">
    <property type="entry name" value="Ig-like_dom_sf"/>
</dbReference>
<dbReference type="SMART" id="SM00060">
    <property type="entry name" value="FN3"/>
    <property type="match status" value="5"/>
</dbReference>
<dbReference type="InterPro" id="IPR003961">
    <property type="entry name" value="FN3_dom"/>
</dbReference>
<evidence type="ECO:0000259" key="4">
    <source>
        <dbReference type="PROSITE" id="PS50853"/>
    </source>
</evidence>
<name>A0A8C6VBB5_NAJNA</name>